<organism evidence="5 6">
    <name type="scientific">Flavisphingopyxis soli</name>
    <dbReference type="NCBI Taxonomy" id="2601267"/>
    <lineage>
        <taxon>Bacteria</taxon>
        <taxon>Pseudomonadati</taxon>
        <taxon>Pseudomonadota</taxon>
        <taxon>Alphaproteobacteria</taxon>
        <taxon>Sphingomonadales</taxon>
        <taxon>Sphingopyxidaceae</taxon>
        <taxon>Flavisphingopyxis</taxon>
    </lineage>
</organism>
<keyword evidence="1" id="KW-0324">Glycolysis</keyword>
<dbReference type="InterPro" id="IPR001345">
    <property type="entry name" value="PG/BPGM_mutase_AS"/>
</dbReference>
<evidence type="ECO:0000256" key="3">
    <source>
        <dbReference type="PIRSR" id="PIRSR613078-1"/>
    </source>
</evidence>
<feature type="active site" description="Tele-phosphohistidine intermediate" evidence="3">
    <location>
        <position position="30"/>
    </location>
</feature>
<dbReference type="PANTHER" id="PTHR48100:SF1">
    <property type="entry name" value="HISTIDINE PHOSPHATASE FAMILY PROTEIN-RELATED"/>
    <property type="match status" value="1"/>
</dbReference>
<comment type="caution">
    <text evidence="5">The sequence shown here is derived from an EMBL/GenBank/DDBJ whole genome shotgun (WGS) entry which is preliminary data.</text>
</comment>
<evidence type="ECO:0000256" key="4">
    <source>
        <dbReference type="PIRSR" id="PIRSR613078-2"/>
    </source>
</evidence>
<dbReference type="SUPFAM" id="SSF53254">
    <property type="entry name" value="Phosphoglycerate mutase-like"/>
    <property type="match status" value="1"/>
</dbReference>
<dbReference type="Pfam" id="PF00300">
    <property type="entry name" value="His_Phos_1"/>
    <property type="match status" value="1"/>
</dbReference>
<dbReference type="InterPro" id="IPR013078">
    <property type="entry name" value="His_Pase_superF_clade-1"/>
</dbReference>
<dbReference type="PROSITE" id="PS00175">
    <property type="entry name" value="PG_MUTASE"/>
    <property type="match status" value="1"/>
</dbReference>
<dbReference type="PANTHER" id="PTHR48100">
    <property type="entry name" value="BROAD-SPECIFICITY PHOSPHATASE YOR283W-RELATED"/>
    <property type="match status" value="1"/>
</dbReference>
<dbReference type="AlphaFoldDB" id="A0A5C6UNL3"/>
<feature type="binding site" evidence="4">
    <location>
        <begin position="29"/>
        <end position="36"/>
    </location>
    <ligand>
        <name>substrate</name>
    </ligand>
</feature>
<dbReference type="EMBL" id="VOPY01000001">
    <property type="protein sequence ID" value="TXC73686.1"/>
    <property type="molecule type" value="Genomic_DNA"/>
</dbReference>
<dbReference type="Proteomes" id="UP000321129">
    <property type="component" value="Unassembled WGS sequence"/>
</dbReference>
<gene>
    <name evidence="5" type="ORF">FSZ31_02815</name>
</gene>
<dbReference type="OrthoDB" id="9781415at2"/>
<dbReference type="GO" id="GO:0016791">
    <property type="term" value="F:phosphatase activity"/>
    <property type="evidence" value="ECO:0007669"/>
    <property type="project" value="TreeGrafter"/>
</dbReference>
<sequence>MVCRRTRLQGTRRLSLADAGHSGRWYICRHGETVFNAARRLQGDAAHTPLTRTGFAQADAMGSALAARLGAAPALTLWSSDTSRALQTLAVIAEQCGLDWHEAQVDARLNEIDVGEWGGRTYADVTREGGAIVDPATGLFARGAPGGEDYADVAARLANWLADTAMQDGDRLIVMHGMSSRVLRGLLTGLGPLDGYGVPIAPSLPQGTLSLVEQGRETVLHTGSGTRAH</sequence>
<proteinExistence type="predicted"/>
<evidence type="ECO:0000256" key="2">
    <source>
        <dbReference type="ARBA" id="ARBA00023235"/>
    </source>
</evidence>
<protein>
    <submittedName>
        <fullName evidence="5">Histidine phosphatase family protein</fullName>
    </submittedName>
</protein>
<evidence type="ECO:0000313" key="6">
    <source>
        <dbReference type="Proteomes" id="UP000321129"/>
    </source>
</evidence>
<feature type="binding site" evidence="4">
    <location>
        <position position="84"/>
    </location>
    <ligand>
        <name>substrate</name>
    </ligand>
</feature>
<reference evidence="5 6" key="1">
    <citation type="submission" date="2019-08" db="EMBL/GenBank/DDBJ databases">
        <title>Sphingorhabdus soil sp. nov., isolated from arctic soil.</title>
        <authorList>
            <person name="Liu Y."/>
        </authorList>
    </citation>
    <scope>NUCLEOTIDE SEQUENCE [LARGE SCALE GENOMIC DNA]</scope>
    <source>
        <strain evidence="5 6">D-2Q-5-6</strain>
    </source>
</reference>
<evidence type="ECO:0000313" key="5">
    <source>
        <dbReference type="EMBL" id="TXC73686.1"/>
    </source>
</evidence>
<name>A0A5C6UNL3_9SPHN</name>
<dbReference type="InterPro" id="IPR050275">
    <property type="entry name" value="PGM_Phosphatase"/>
</dbReference>
<dbReference type="SMART" id="SM00855">
    <property type="entry name" value="PGAM"/>
    <property type="match status" value="1"/>
</dbReference>
<dbReference type="InterPro" id="IPR029033">
    <property type="entry name" value="His_PPase_superfam"/>
</dbReference>
<dbReference type="Gene3D" id="3.40.50.1240">
    <property type="entry name" value="Phosphoglycerate mutase-like"/>
    <property type="match status" value="1"/>
</dbReference>
<dbReference type="CDD" id="cd07067">
    <property type="entry name" value="HP_PGM_like"/>
    <property type="match status" value="1"/>
</dbReference>
<keyword evidence="6" id="KW-1185">Reference proteome</keyword>
<evidence type="ECO:0000256" key="1">
    <source>
        <dbReference type="ARBA" id="ARBA00023152"/>
    </source>
</evidence>
<keyword evidence="2" id="KW-0413">Isomerase</keyword>
<feature type="active site" description="Proton donor/acceptor" evidence="3">
    <location>
        <position position="111"/>
    </location>
</feature>
<accession>A0A5C6UNL3</accession>
<dbReference type="GO" id="GO:0005737">
    <property type="term" value="C:cytoplasm"/>
    <property type="evidence" value="ECO:0007669"/>
    <property type="project" value="TreeGrafter"/>
</dbReference>